<evidence type="ECO:0000256" key="5">
    <source>
        <dbReference type="ARBA" id="ARBA00023136"/>
    </source>
</evidence>
<feature type="transmembrane region" description="Helical" evidence="6">
    <location>
        <begin position="333"/>
        <end position="357"/>
    </location>
</feature>
<feature type="transmembrane region" description="Helical" evidence="6">
    <location>
        <begin position="20"/>
        <end position="39"/>
    </location>
</feature>
<dbReference type="Proteomes" id="UP000070198">
    <property type="component" value="Unassembled WGS sequence"/>
</dbReference>
<dbReference type="RefSeq" id="WP_061458125.1">
    <property type="nucleotide sequence ID" value="NZ_KQ968744.1"/>
</dbReference>
<dbReference type="PANTHER" id="PTHR23513:SF19">
    <property type="entry name" value="MAJOR FACILITATOR SUPERFAMILY (MFS) PROFILE DOMAIN-CONTAINING PROTEIN"/>
    <property type="match status" value="1"/>
</dbReference>
<accession>A0A139NBM1</accession>
<feature type="transmembrane region" description="Helical" evidence="6">
    <location>
        <begin position="247"/>
        <end position="269"/>
    </location>
</feature>
<feature type="transmembrane region" description="Helical" evidence="6">
    <location>
        <begin position="166"/>
        <end position="184"/>
    </location>
</feature>
<keyword evidence="3 6" id="KW-0812">Transmembrane</keyword>
<evidence type="ECO:0000256" key="3">
    <source>
        <dbReference type="ARBA" id="ARBA00022692"/>
    </source>
</evidence>
<feature type="transmembrane region" description="Helical" evidence="6">
    <location>
        <begin position="98"/>
        <end position="122"/>
    </location>
</feature>
<keyword evidence="4 6" id="KW-1133">Transmembrane helix</keyword>
<dbReference type="Pfam" id="PF07690">
    <property type="entry name" value="MFS_1"/>
    <property type="match status" value="1"/>
</dbReference>
<comment type="caution">
    <text evidence="7">The sequence shown here is derived from an EMBL/GenBank/DDBJ whole genome shotgun (WGS) entry which is preliminary data.</text>
</comment>
<dbReference type="InterPro" id="IPR011701">
    <property type="entry name" value="MFS"/>
</dbReference>
<feature type="transmembrane region" description="Helical" evidence="6">
    <location>
        <begin position="363"/>
        <end position="386"/>
    </location>
</feature>
<sequence>MTKAFWRLLVSQSVANLADVFFRVVIIANIFVLSGSILATSMAPILIGLSSFVASFLVPLVTRKIALNKVLLLTQGGKTVIFLLLVLLFYRFGNVSLLFLYVFIILVSLLDGFAAPVSHAIIPQYATDLGKANAALSMSDESIQLVGWGLGGLLFAIMGLRTSMIIILVMFIISTVVMCFLPLVDIEKVESETSFETLTKGWFLVIKHPQLRFLVQANLLEILANTIWVSSVILVFVTDILHQTESYWGYANSAYSLGILLGGFLVFRLSEKILNYKWQSMFFSLLAMAIVTLCIIQVPKANYFLIFSALTGFLSQLKEISESVMLQESVDDYNLANVYSVFEVISMLAFSCFVFLIGLITDYFGVLTGFWLAMVCLILESILVFINRSKLIK</sequence>
<evidence type="ECO:0000256" key="2">
    <source>
        <dbReference type="ARBA" id="ARBA00022475"/>
    </source>
</evidence>
<dbReference type="EMBL" id="LQOF01000021">
    <property type="protein sequence ID" value="KXT73478.1"/>
    <property type="molecule type" value="Genomic_DNA"/>
</dbReference>
<protein>
    <submittedName>
        <fullName evidence="7">Macrolide-efflux protein</fullName>
    </submittedName>
</protein>
<evidence type="ECO:0000256" key="4">
    <source>
        <dbReference type="ARBA" id="ARBA00022989"/>
    </source>
</evidence>
<dbReference type="CDD" id="cd06173">
    <property type="entry name" value="MFS_MefA_like"/>
    <property type="match status" value="1"/>
</dbReference>
<keyword evidence="5 6" id="KW-0472">Membrane</keyword>
<feature type="transmembrane region" description="Helical" evidence="6">
    <location>
        <begin position="281"/>
        <end position="298"/>
    </location>
</feature>
<reference evidence="7 8" key="1">
    <citation type="submission" date="2016-01" db="EMBL/GenBank/DDBJ databases">
        <title>Highly variable Streptococcus oralis are common among viridans streptococci isolated from primates.</title>
        <authorList>
            <person name="Denapaite D."/>
            <person name="Rieger M."/>
            <person name="Koendgen S."/>
            <person name="Brueckner R."/>
            <person name="Ochigava I."/>
            <person name="Kappeler P."/>
            <person name="Maetz-Rensing K."/>
            <person name="Leendertz F."/>
            <person name="Hakenbeck R."/>
        </authorList>
    </citation>
    <scope>NUCLEOTIDE SEQUENCE [LARGE SCALE GENOMIC DNA]</scope>
    <source>
        <strain evidence="7 8">DD02</strain>
    </source>
</reference>
<feature type="transmembrane region" description="Helical" evidence="6">
    <location>
        <begin position="70"/>
        <end position="92"/>
    </location>
</feature>
<evidence type="ECO:0000313" key="7">
    <source>
        <dbReference type="EMBL" id="KXT73478.1"/>
    </source>
</evidence>
<comment type="subcellular location">
    <subcellularLocation>
        <location evidence="1">Cell membrane</location>
        <topology evidence="1">Multi-pass membrane protein</topology>
    </subcellularLocation>
</comment>
<evidence type="ECO:0000256" key="6">
    <source>
        <dbReference type="SAM" id="Phobius"/>
    </source>
</evidence>
<keyword evidence="2" id="KW-1003">Cell membrane</keyword>
<dbReference type="Gene3D" id="1.20.1250.20">
    <property type="entry name" value="MFS general substrate transporter like domains"/>
    <property type="match status" value="1"/>
</dbReference>
<dbReference type="SUPFAM" id="SSF103473">
    <property type="entry name" value="MFS general substrate transporter"/>
    <property type="match status" value="1"/>
</dbReference>
<dbReference type="AlphaFoldDB" id="A0A139NBM1"/>
<organism evidence="7 8">
    <name type="scientific">Streptococcus gallolyticus</name>
    <dbReference type="NCBI Taxonomy" id="315405"/>
    <lineage>
        <taxon>Bacteria</taxon>
        <taxon>Bacillati</taxon>
        <taxon>Bacillota</taxon>
        <taxon>Bacilli</taxon>
        <taxon>Lactobacillales</taxon>
        <taxon>Streptococcaceae</taxon>
        <taxon>Streptococcus</taxon>
    </lineage>
</organism>
<feature type="transmembrane region" description="Helical" evidence="6">
    <location>
        <begin position="222"/>
        <end position="241"/>
    </location>
</feature>
<feature type="transmembrane region" description="Helical" evidence="6">
    <location>
        <begin position="143"/>
        <end position="160"/>
    </location>
</feature>
<name>A0A139NBM1_9STRE</name>
<evidence type="ECO:0000313" key="8">
    <source>
        <dbReference type="Proteomes" id="UP000070198"/>
    </source>
</evidence>
<gene>
    <name evidence="7" type="ORF">SGADD02_00172</name>
</gene>
<evidence type="ECO:0000256" key="1">
    <source>
        <dbReference type="ARBA" id="ARBA00004651"/>
    </source>
</evidence>
<proteinExistence type="predicted"/>
<dbReference type="PANTHER" id="PTHR23513">
    <property type="entry name" value="INTEGRAL MEMBRANE EFFLUX PROTEIN-RELATED"/>
    <property type="match status" value="1"/>
</dbReference>
<dbReference type="GO" id="GO:0022857">
    <property type="term" value="F:transmembrane transporter activity"/>
    <property type="evidence" value="ECO:0007669"/>
    <property type="project" value="InterPro"/>
</dbReference>
<feature type="transmembrane region" description="Helical" evidence="6">
    <location>
        <begin position="45"/>
        <end position="63"/>
    </location>
</feature>
<dbReference type="PATRIC" id="fig|315405.11.peg.193"/>
<dbReference type="NCBIfam" id="NF041056">
    <property type="entry name" value="ryptide_ex_MFS"/>
    <property type="match status" value="1"/>
</dbReference>
<dbReference type="InterPro" id="IPR036259">
    <property type="entry name" value="MFS_trans_sf"/>
</dbReference>
<dbReference type="GO" id="GO:0005886">
    <property type="term" value="C:plasma membrane"/>
    <property type="evidence" value="ECO:0007669"/>
    <property type="project" value="UniProtKB-SubCell"/>
</dbReference>